<feature type="transmembrane region" description="Helical" evidence="1">
    <location>
        <begin position="309"/>
        <end position="329"/>
    </location>
</feature>
<name>A0A6G1X5S9_9BACI</name>
<dbReference type="Gene3D" id="3.20.20.70">
    <property type="entry name" value="Aldolase class I"/>
    <property type="match status" value="2"/>
</dbReference>
<feature type="transmembrane region" description="Helical" evidence="1">
    <location>
        <begin position="396"/>
        <end position="414"/>
    </location>
</feature>
<dbReference type="OrthoDB" id="9802377at2"/>
<feature type="transmembrane region" description="Helical" evidence="1">
    <location>
        <begin position="420"/>
        <end position="437"/>
    </location>
</feature>
<feature type="transmembrane region" description="Helical" evidence="1">
    <location>
        <begin position="366"/>
        <end position="384"/>
    </location>
</feature>
<dbReference type="Proteomes" id="UP000480185">
    <property type="component" value="Unassembled WGS sequence"/>
</dbReference>
<dbReference type="AlphaFoldDB" id="A0A6G1X5S9"/>
<keyword evidence="1" id="KW-0472">Membrane</keyword>
<gene>
    <name evidence="2" type="ORF">GH754_08280</name>
</gene>
<accession>A0A6G1X5S9</accession>
<proteinExistence type="predicted"/>
<feature type="transmembrane region" description="Helical" evidence="1">
    <location>
        <begin position="578"/>
        <end position="601"/>
    </location>
</feature>
<keyword evidence="1" id="KW-1133">Transmembrane helix</keyword>
<keyword evidence="3" id="KW-1185">Reference proteome</keyword>
<sequence>MPDWSYHPLKKLLLSKMRPVNSREFIHQSMSQIASIPGGRHVIEFLGHMKPSSQSERKTNLVDARSPIGLSGIIDPNLTGLRAFQHLGFGFIEIGPVVLQDFMDAEPPITTDDRQEIQISRHAEKVTLQRAIRVLTNTDVQVPVLARLDQKLTLDEAIAIIDHLTPYVNALVVTEKQAESLSEHKIIRPLIMAYTANEAIKKNDFLRNNRVEGICLDAPMIENDGYLHESENANETLVQAVKKVKKSDPNFAIITSGGIEDPADARLLDEAGVDLMLLTTGYVKAGPGLPKRIHERLLYDQHDATTYQWHWSFLFGLAILIGGLIALYFSLTSIILPYDEAFLGITRSEILQVNPLILAFMSHDRMSLAGTMISGGIIYIQLARHGIRYGLHWAKVAFHTAAIVGFLGILLFIGYGYFDWLHGLFWLILLPIYFLSWKEGKQAKEAPTSKNEGNNQAWLQGLYGQLLFVVLGFAIVVGGIVISTIGVTDVFVSTDLSFLCMPAEMLNEMNDKLIPVIAHDRTGFGGALISVGLLVLMLSLWGFRQGERWIWNTIAIGAIPAFAAGIGTHLYIGYTTFIHLLPVYFLVILYVVGLILTYRFLKK</sequence>
<feature type="transmembrane region" description="Helical" evidence="1">
    <location>
        <begin position="550"/>
        <end position="572"/>
    </location>
</feature>
<evidence type="ECO:0000313" key="2">
    <source>
        <dbReference type="EMBL" id="MRG86324.1"/>
    </source>
</evidence>
<organism evidence="2 3">
    <name type="scientific">Salinibacillus xinjiangensis</name>
    <dbReference type="NCBI Taxonomy" id="1229268"/>
    <lineage>
        <taxon>Bacteria</taxon>
        <taxon>Bacillati</taxon>
        <taxon>Bacillota</taxon>
        <taxon>Bacilli</taxon>
        <taxon>Bacillales</taxon>
        <taxon>Bacillaceae</taxon>
        <taxon>Salinibacillus</taxon>
    </lineage>
</organism>
<keyword evidence="1" id="KW-0812">Transmembrane</keyword>
<dbReference type="EMBL" id="WJNH01000004">
    <property type="protein sequence ID" value="MRG86324.1"/>
    <property type="molecule type" value="Genomic_DNA"/>
</dbReference>
<dbReference type="SUPFAM" id="SSF51395">
    <property type="entry name" value="FMN-linked oxidoreductases"/>
    <property type="match status" value="1"/>
</dbReference>
<reference evidence="2 3" key="1">
    <citation type="submission" date="2019-11" db="EMBL/GenBank/DDBJ databases">
        <authorList>
            <person name="Li J."/>
        </authorList>
    </citation>
    <scope>NUCLEOTIDE SEQUENCE [LARGE SCALE GENOMIC DNA]</scope>
    <source>
        <strain evidence="2 3">J4</strain>
    </source>
</reference>
<dbReference type="RefSeq" id="WP_153728237.1">
    <property type="nucleotide sequence ID" value="NZ_WJNH01000004.1"/>
</dbReference>
<dbReference type="InterPro" id="IPR013785">
    <property type="entry name" value="Aldolase_TIM"/>
</dbReference>
<comment type="caution">
    <text evidence="2">The sequence shown here is derived from an EMBL/GenBank/DDBJ whole genome shotgun (WGS) entry which is preliminary data.</text>
</comment>
<evidence type="ECO:0000313" key="3">
    <source>
        <dbReference type="Proteomes" id="UP000480185"/>
    </source>
</evidence>
<feature type="transmembrane region" description="Helical" evidence="1">
    <location>
        <begin position="466"/>
        <end position="487"/>
    </location>
</feature>
<evidence type="ECO:0000256" key="1">
    <source>
        <dbReference type="SAM" id="Phobius"/>
    </source>
</evidence>
<feature type="transmembrane region" description="Helical" evidence="1">
    <location>
        <begin position="523"/>
        <end position="543"/>
    </location>
</feature>
<protein>
    <submittedName>
        <fullName evidence="2">Dihydroorotate dehydrogenase</fullName>
    </submittedName>
</protein>